<organism evidence="1 2">
    <name type="scientific">Microbacterium memoriense</name>
    <dbReference type="NCBI Taxonomy" id="2978350"/>
    <lineage>
        <taxon>Bacteria</taxon>
        <taxon>Bacillati</taxon>
        <taxon>Actinomycetota</taxon>
        <taxon>Actinomycetes</taxon>
        <taxon>Micrococcales</taxon>
        <taxon>Microbacteriaceae</taxon>
        <taxon>Microbacterium</taxon>
    </lineage>
</organism>
<keyword evidence="1" id="KW-0540">Nuclease</keyword>
<protein>
    <submittedName>
        <fullName evidence="1">Endonuclease domain-containing protein</fullName>
    </submittedName>
</protein>
<reference evidence="1 2" key="1">
    <citation type="journal article" date="2024" name="Int. J. Syst. Evol. Microbiol.">
        <title>Microbacterium memoriense sp. nov., a member of the Actinomycetota from marine beach sediment of the north coast of Portugal.</title>
        <authorList>
            <person name="Santos J.D.N.D."/>
            <person name="Klimek D."/>
            <person name="Calusinska M."/>
            <person name="Lobo-da-Cunha A."/>
            <person name="Catita J."/>
            <person name="Goncalves H."/>
            <person name="Gonzalez I."/>
            <person name="Lage O.M."/>
        </authorList>
    </citation>
    <scope>NUCLEOTIDE SEQUENCE [LARGE SCALE GENOMIC DNA]</scope>
    <source>
        <strain evidence="1 2">PMIC_1C1B</strain>
    </source>
</reference>
<evidence type="ECO:0000313" key="2">
    <source>
        <dbReference type="Proteomes" id="UP001300496"/>
    </source>
</evidence>
<evidence type="ECO:0000313" key="1">
    <source>
        <dbReference type="EMBL" id="MCT9001835.1"/>
    </source>
</evidence>
<dbReference type="EMBL" id="JAODOR010000006">
    <property type="protein sequence ID" value="MCT9001835.1"/>
    <property type="molecule type" value="Genomic_DNA"/>
</dbReference>
<dbReference type="Proteomes" id="UP001300496">
    <property type="component" value="Unassembled WGS sequence"/>
</dbReference>
<sequence length="304" mass="33462">MPASDDPAALLPAAFTVAQARAVGVERGRLRGLAYTTPFHSVRVRGAVEANSLTASCLAFVPRLTDGQFFSHETALVQHGVPMPEWPYRPAVHVSAYRPAREPRTRGIIGHRLQLREPAFAVIGALPIENPVRAWRQVGRLWSFADLVAAADFLISGDRPLAAVEDLRAEIATMGDVRSGILARSLRAVRFGVRSPRETRLRLLLGDAGFPEPAVGWNLFDDRGEFVAELDLAFPRYRVAIEYDGRVHAEDAAQFARDADRWAAIRDMGWDHRRVLSHHMGSGGRAAVAIVRDALTRAGWTPGR</sequence>
<proteinExistence type="predicted"/>
<dbReference type="SUPFAM" id="SSF52980">
    <property type="entry name" value="Restriction endonuclease-like"/>
    <property type="match status" value="1"/>
</dbReference>
<dbReference type="InterPro" id="IPR011335">
    <property type="entry name" value="Restrct_endonuc-II-like"/>
</dbReference>
<keyword evidence="1" id="KW-0255">Endonuclease</keyword>
<accession>A0ABT2PB93</accession>
<keyword evidence="1" id="KW-0378">Hydrolase</keyword>
<gene>
    <name evidence="1" type="ORF">N4R40_05600</name>
</gene>
<dbReference type="RefSeq" id="WP_261606388.1">
    <property type="nucleotide sequence ID" value="NZ_JAODOR010000006.1"/>
</dbReference>
<name>A0ABT2PB93_9MICO</name>
<dbReference type="GO" id="GO:0004519">
    <property type="term" value="F:endonuclease activity"/>
    <property type="evidence" value="ECO:0007669"/>
    <property type="project" value="UniProtKB-KW"/>
</dbReference>
<keyword evidence="2" id="KW-1185">Reference proteome</keyword>
<comment type="caution">
    <text evidence="1">The sequence shown here is derived from an EMBL/GenBank/DDBJ whole genome shotgun (WGS) entry which is preliminary data.</text>
</comment>